<feature type="compositionally biased region" description="Basic and acidic residues" evidence="1">
    <location>
        <begin position="128"/>
        <end position="139"/>
    </location>
</feature>
<protein>
    <submittedName>
        <fullName evidence="2">Uncharacterized protein</fullName>
    </submittedName>
</protein>
<evidence type="ECO:0000256" key="1">
    <source>
        <dbReference type="SAM" id="MobiDB-lite"/>
    </source>
</evidence>
<reference evidence="3" key="2">
    <citation type="submission" date="2022-03" db="EMBL/GenBank/DDBJ databases">
        <title>Draft title - Genomic analysis of global carrot germplasm unveils the trajectory of domestication and the origin of high carotenoid orange carrot.</title>
        <authorList>
            <person name="Iorizzo M."/>
            <person name="Ellison S."/>
            <person name="Senalik D."/>
            <person name="Macko-Podgorni A."/>
            <person name="Grzebelus D."/>
            <person name="Bostan H."/>
            <person name="Rolling W."/>
            <person name="Curaba J."/>
            <person name="Simon P."/>
        </authorList>
    </citation>
    <scope>NUCLEOTIDE SEQUENCE</scope>
    <source>
        <tissue evidence="3">Leaf</tissue>
    </source>
</reference>
<name>A0A161ZPI8_DAUCS</name>
<feature type="compositionally biased region" description="Basic residues" evidence="1">
    <location>
        <begin position="31"/>
        <end position="42"/>
    </location>
</feature>
<dbReference type="Gramene" id="KZM89482">
    <property type="protein sequence ID" value="KZM89482"/>
    <property type="gene ID" value="DCAR_023155"/>
</dbReference>
<dbReference type="AlphaFoldDB" id="A0A161ZPI8"/>
<feature type="compositionally biased region" description="Low complexity" evidence="1">
    <location>
        <begin position="166"/>
        <end position="182"/>
    </location>
</feature>
<dbReference type="EMBL" id="LNRQ01000006">
    <property type="protein sequence ID" value="KZM89482.1"/>
    <property type="molecule type" value="Genomic_DNA"/>
</dbReference>
<sequence length="182" mass="20869">MNVPLKSTVKHCASTLYACRISLDEEDMKSKQKTRKKHSKEKKRAENDEMKQPPVGDKEYIVFRFREDGGIDLAEEKSLISGWDRRMDHTHHNHKTLKELMMFDENSESLQFKVNADGLIISDDEGEEQTRDESSRELSRSNTNDDGDDIKVITAIEESREHKTLSESTRSDSSSGSFAFPV</sequence>
<evidence type="ECO:0000313" key="4">
    <source>
        <dbReference type="Proteomes" id="UP000077755"/>
    </source>
</evidence>
<feature type="region of interest" description="Disordered" evidence="1">
    <location>
        <begin position="120"/>
        <end position="182"/>
    </location>
</feature>
<feature type="compositionally biased region" description="Basic and acidic residues" evidence="1">
    <location>
        <begin position="43"/>
        <end position="55"/>
    </location>
</feature>
<proteinExistence type="predicted"/>
<gene>
    <name evidence="2" type="ORF">DCAR_023155</name>
    <name evidence="3" type="ORF">DCAR_0622854</name>
</gene>
<feature type="region of interest" description="Disordered" evidence="1">
    <location>
        <begin position="27"/>
        <end position="55"/>
    </location>
</feature>
<organism evidence="2">
    <name type="scientific">Daucus carota subsp. sativus</name>
    <name type="common">Carrot</name>
    <dbReference type="NCBI Taxonomy" id="79200"/>
    <lineage>
        <taxon>Eukaryota</taxon>
        <taxon>Viridiplantae</taxon>
        <taxon>Streptophyta</taxon>
        <taxon>Embryophyta</taxon>
        <taxon>Tracheophyta</taxon>
        <taxon>Spermatophyta</taxon>
        <taxon>Magnoliopsida</taxon>
        <taxon>eudicotyledons</taxon>
        <taxon>Gunneridae</taxon>
        <taxon>Pentapetalae</taxon>
        <taxon>asterids</taxon>
        <taxon>campanulids</taxon>
        <taxon>Apiales</taxon>
        <taxon>Apiaceae</taxon>
        <taxon>Apioideae</taxon>
        <taxon>Scandiceae</taxon>
        <taxon>Daucinae</taxon>
        <taxon>Daucus</taxon>
        <taxon>Daucus sect. Daucus</taxon>
    </lineage>
</organism>
<evidence type="ECO:0000313" key="2">
    <source>
        <dbReference type="EMBL" id="KZM89482.1"/>
    </source>
</evidence>
<keyword evidence="4" id="KW-1185">Reference proteome</keyword>
<reference evidence="2" key="1">
    <citation type="journal article" date="2016" name="Nat. Genet.">
        <title>A high-quality carrot genome assembly provides new insights into carotenoid accumulation and asterid genome evolution.</title>
        <authorList>
            <person name="Iorizzo M."/>
            <person name="Ellison S."/>
            <person name="Senalik D."/>
            <person name="Zeng P."/>
            <person name="Satapoomin P."/>
            <person name="Huang J."/>
            <person name="Bowman M."/>
            <person name="Iovene M."/>
            <person name="Sanseverino W."/>
            <person name="Cavagnaro P."/>
            <person name="Yildiz M."/>
            <person name="Macko-Podgorni A."/>
            <person name="Moranska E."/>
            <person name="Grzebelus E."/>
            <person name="Grzebelus D."/>
            <person name="Ashrafi H."/>
            <person name="Zheng Z."/>
            <person name="Cheng S."/>
            <person name="Spooner D."/>
            <person name="Van Deynze A."/>
            <person name="Simon P."/>
        </authorList>
    </citation>
    <scope>NUCLEOTIDE SEQUENCE [LARGE SCALE GENOMIC DNA]</scope>
    <source>
        <tissue evidence="2">Leaf</tissue>
    </source>
</reference>
<accession>A0A161ZPI8</accession>
<dbReference type="EMBL" id="CP093348">
    <property type="protein sequence ID" value="WOH03456.1"/>
    <property type="molecule type" value="Genomic_DNA"/>
</dbReference>
<dbReference type="Proteomes" id="UP000077755">
    <property type="component" value="Chromosome 6"/>
</dbReference>
<evidence type="ECO:0000313" key="3">
    <source>
        <dbReference type="EMBL" id="WOH03456.1"/>
    </source>
</evidence>